<sequence length="129" mass="14888">MVIIFASPKPRARLLKGLIVYTARKRRRLQFVNHPHPANGSPLLDWANDGRTRPKIADVIIHEIGLIDTFTLELFRPESGFKDMKEWRSELKLLNPELQTTNKFWVYRVQKRGSFFKPSSTVVDGANDA</sequence>
<evidence type="ECO:0000313" key="1">
    <source>
        <dbReference type="EMBL" id="KKM63019.1"/>
    </source>
</evidence>
<name>A0A0F9J069_9ZZZZ</name>
<reference evidence="1" key="1">
    <citation type="journal article" date="2015" name="Nature">
        <title>Complex archaea that bridge the gap between prokaryotes and eukaryotes.</title>
        <authorList>
            <person name="Spang A."/>
            <person name="Saw J.H."/>
            <person name="Jorgensen S.L."/>
            <person name="Zaremba-Niedzwiedzka K."/>
            <person name="Martijn J."/>
            <person name="Lind A.E."/>
            <person name="van Eijk R."/>
            <person name="Schleper C."/>
            <person name="Guy L."/>
            <person name="Ettema T.J."/>
        </authorList>
    </citation>
    <scope>NUCLEOTIDE SEQUENCE</scope>
</reference>
<accession>A0A0F9J069</accession>
<organism evidence="1">
    <name type="scientific">marine sediment metagenome</name>
    <dbReference type="NCBI Taxonomy" id="412755"/>
    <lineage>
        <taxon>unclassified sequences</taxon>
        <taxon>metagenomes</taxon>
        <taxon>ecological metagenomes</taxon>
    </lineage>
</organism>
<dbReference type="AlphaFoldDB" id="A0A0F9J069"/>
<proteinExistence type="predicted"/>
<protein>
    <submittedName>
        <fullName evidence="1">Uncharacterized protein</fullName>
    </submittedName>
</protein>
<dbReference type="EMBL" id="LAZR01011177">
    <property type="protein sequence ID" value="KKM63019.1"/>
    <property type="molecule type" value="Genomic_DNA"/>
</dbReference>
<gene>
    <name evidence="1" type="ORF">LCGC14_1515730</name>
</gene>
<comment type="caution">
    <text evidence="1">The sequence shown here is derived from an EMBL/GenBank/DDBJ whole genome shotgun (WGS) entry which is preliminary data.</text>
</comment>